<dbReference type="SUPFAM" id="SSF58104">
    <property type="entry name" value="Methyl-accepting chemotaxis protein (MCP) signaling domain"/>
    <property type="match status" value="1"/>
</dbReference>
<dbReference type="GO" id="GO:0016020">
    <property type="term" value="C:membrane"/>
    <property type="evidence" value="ECO:0007669"/>
    <property type="project" value="InterPro"/>
</dbReference>
<dbReference type="InterPro" id="IPR004090">
    <property type="entry name" value="Chemotax_Me-accpt_rcpt"/>
</dbReference>
<keyword evidence="1 3" id="KW-0807">Transducer</keyword>
<dbReference type="PANTHER" id="PTHR32089">
    <property type="entry name" value="METHYL-ACCEPTING CHEMOTAXIS PROTEIN MCPB"/>
    <property type="match status" value="1"/>
</dbReference>
<dbReference type="Gene3D" id="1.10.287.950">
    <property type="entry name" value="Methyl-accepting chemotaxis protein"/>
    <property type="match status" value="1"/>
</dbReference>
<dbReference type="KEGG" id="rpx:Rpdx1_3270"/>
<dbReference type="SMART" id="SM00283">
    <property type="entry name" value="MA"/>
    <property type="match status" value="1"/>
</dbReference>
<comment type="similarity">
    <text evidence="2">Belongs to the methyl-accepting chemotaxis (MCP) protein family.</text>
</comment>
<sequence length="437" mass="46517">MRRGDYRDVVEGNDEYARALQPLVTLVKDNSFSALSMLADIWVAQTAPLLAIARMKADMTDLGGRTQAVASAVSEMVASISEISRATGEVAREAVQVQDRVGESASAADRAVTCITESATAVGELEHKVGTLNGAIDQIAGIVKSIEAIASQTNLLALNATIEAARAGEAGRGFAVVAGEVKALSTQTARATEDIRHRIALLQDSMKDIVGAMRSSGETVQAGTQAVQQAGISVKTITASVEEVTRNMSTIANIVQEQEIATGEVDRSVSATATMSSSALASIERLASAFDQVGELVGPRLQQLSGRIDDRILVQLARSDHATFKKKVIDTLIERGNARHDDLPDHHGCRFGKWYANLKDPVLRGSAAYRKIEEPHVRVHAFGKEALAKYHAGDFEAAVVAADKMEQASIEVFAALDEMAKLIAEGEGLSTNTTPRN</sequence>
<dbReference type="PANTHER" id="PTHR32089:SF112">
    <property type="entry name" value="LYSOZYME-LIKE PROTEIN-RELATED"/>
    <property type="match status" value="1"/>
</dbReference>
<dbReference type="Pfam" id="PF00015">
    <property type="entry name" value="MCPsignal"/>
    <property type="match status" value="1"/>
</dbReference>
<dbReference type="Proteomes" id="UP000001402">
    <property type="component" value="Chromosome"/>
</dbReference>
<gene>
    <name evidence="5" type="ordered locus">Rpdx1_3270</name>
</gene>
<dbReference type="GO" id="GO:0007165">
    <property type="term" value="P:signal transduction"/>
    <property type="evidence" value="ECO:0007669"/>
    <property type="project" value="UniProtKB-KW"/>
</dbReference>
<organism evidence="5">
    <name type="scientific">Rhodopseudomonas palustris (strain DX-1)</name>
    <dbReference type="NCBI Taxonomy" id="652103"/>
    <lineage>
        <taxon>Bacteria</taxon>
        <taxon>Pseudomonadati</taxon>
        <taxon>Pseudomonadota</taxon>
        <taxon>Alphaproteobacteria</taxon>
        <taxon>Hyphomicrobiales</taxon>
        <taxon>Nitrobacteraceae</taxon>
        <taxon>Rhodopseudomonas</taxon>
    </lineage>
</organism>
<protein>
    <submittedName>
        <fullName evidence="5">Methyl-accepting chemotaxis sensory transducer</fullName>
    </submittedName>
</protein>
<name>E6VPI5_RHOPX</name>
<dbReference type="InterPro" id="IPR025991">
    <property type="entry name" value="Chemoreceptor_zinc-bind_dom"/>
</dbReference>
<dbReference type="EMBL" id="CP002418">
    <property type="protein sequence ID" value="ADU44845.1"/>
    <property type="molecule type" value="Genomic_DNA"/>
</dbReference>
<dbReference type="Pfam" id="PF13682">
    <property type="entry name" value="CZB"/>
    <property type="match status" value="1"/>
</dbReference>
<dbReference type="GO" id="GO:0004888">
    <property type="term" value="F:transmembrane signaling receptor activity"/>
    <property type="evidence" value="ECO:0007669"/>
    <property type="project" value="InterPro"/>
</dbReference>
<dbReference type="Gene3D" id="1.20.120.30">
    <property type="entry name" value="Aspartate receptor, ligand-binding domain"/>
    <property type="match status" value="1"/>
</dbReference>
<evidence type="ECO:0000256" key="1">
    <source>
        <dbReference type="ARBA" id="ARBA00023224"/>
    </source>
</evidence>
<reference evidence="5" key="1">
    <citation type="submission" date="2010-12" db="EMBL/GenBank/DDBJ databases">
        <title>Complete sequence of Rhodopseudomonas palustris DX-1.</title>
        <authorList>
            <consortium name="US DOE Joint Genome Institute"/>
            <person name="Lucas S."/>
            <person name="Copeland A."/>
            <person name="Lapidus A."/>
            <person name="Cheng J.-F."/>
            <person name="Goodwin L."/>
            <person name="Pitluck S."/>
            <person name="Misra M."/>
            <person name="Chertkov O."/>
            <person name="Detter J.C."/>
            <person name="Han C."/>
            <person name="Tapia R."/>
            <person name="Land M."/>
            <person name="Hauser L."/>
            <person name="Kyrpides N."/>
            <person name="Ivanova N."/>
            <person name="Ovchinnikova G."/>
            <person name="Logan B."/>
            <person name="Oda Y."/>
            <person name="Harwood C."/>
            <person name="Woyke T."/>
        </authorList>
    </citation>
    <scope>NUCLEOTIDE SEQUENCE [LARGE SCALE GENOMIC DNA]</scope>
    <source>
        <strain evidence="5">DX-1</strain>
    </source>
</reference>
<dbReference type="HOGENOM" id="CLU_000445_21_1_5"/>
<feature type="domain" description="Methyl-accepting transducer" evidence="4">
    <location>
        <begin position="44"/>
        <end position="273"/>
    </location>
</feature>
<dbReference type="AlphaFoldDB" id="E6VPI5"/>
<dbReference type="GO" id="GO:0006935">
    <property type="term" value="P:chemotaxis"/>
    <property type="evidence" value="ECO:0007669"/>
    <property type="project" value="InterPro"/>
</dbReference>
<dbReference type="STRING" id="652103.Rpdx1_3270"/>
<evidence type="ECO:0000313" key="5">
    <source>
        <dbReference type="EMBL" id="ADU44845.1"/>
    </source>
</evidence>
<dbReference type="PRINTS" id="PR00260">
    <property type="entry name" value="CHEMTRNSDUCR"/>
</dbReference>
<evidence type="ECO:0000256" key="3">
    <source>
        <dbReference type="PROSITE-ProRule" id="PRU00284"/>
    </source>
</evidence>
<accession>E6VPI5</accession>
<evidence type="ECO:0000259" key="4">
    <source>
        <dbReference type="PROSITE" id="PS50111"/>
    </source>
</evidence>
<dbReference type="InterPro" id="IPR004089">
    <property type="entry name" value="MCPsignal_dom"/>
</dbReference>
<dbReference type="PROSITE" id="PS50111">
    <property type="entry name" value="CHEMOTAXIS_TRANSDUC_2"/>
    <property type="match status" value="1"/>
</dbReference>
<evidence type="ECO:0000256" key="2">
    <source>
        <dbReference type="ARBA" id="ARBA00029447"/>
    </source>
</evidence>
<proteinExistence type="inferred from homology"/>
<dbReference type="eggNOG" id="COG0840">
    <property type="taxonomic scope" value="Bacteria"/>
</dbReference>